<name>A0ABP8U331_9ACTN</name>
<reference evidence="5" key="1">
    <citation type="journal article" date="2019" name="Int. J. Syst. Evol. Microbiol.">
        <title>The Global Catalogue of Microorganisms (GCM) 10K type strain sequencing project: providing services to taxonomists for standard genome sequencing and annotation.</title>
        <authorList>
            <consortium name="The Broad Institute Genomics Platform"/>
            <consortium name="The Broad Institute Genome Sequencing Center for Infectious Disease"/>
            <person name="Wu L."/>
            <person name="Ma J."/>
        </authorList>
    </citation>
    <scope>NUCLEOTIDE SEQUENCE [LARGE SCALE GENOMIC DNA]</scope>
    <source>
        <strain evidence="5">JCM 17939</strain>
    </source>
</reference>
<dbReference type="EC" id="7.1.1.-" evidence="2"/>
<dbReference type="RefSeq" id="WP_345429217.1">
    <property type="nucleotide sequence ID" value="NZ_BAABHK010000001.1"/>
</dbReference>
<keyword evidence="2" id="KW-0520">NAD</keyword>
<evidence type="ECO:0000256" key="1">
    <source>
        <dbReference type="ARBA" id="ARBA00005698"/>
    </source>
</evidence>
<dbReference type="PANTHER" id="PTHR33269:SF17">
    <property type="entry name" value="NADH-UBIQUINONE OXIDOREDUCTASE CHAIN 6"/>
    <property type="match status" value="1"/>
</dbReference>
<comment type="subcellular location">
    <subcellularLocation>
        <location evidence="2">Cell membrane</location>
        <topology evidence="2">Multi-pass membrane protein</topology>
    </subcellularLocation>
</comment>
<keyword evidence="2" id="KW-0874">Quinone</keyword>
<keyword evidence="5" id="KW-1185">Reference proteome</keyword>
<dbReference type="InterPro" id="IPR001457">
    <property type="entry name" value="NADH_UbQ/plastoQ_OxRdtase_su6"/>
</dbReference>
<proteinExistence type="inferred from homology"/>
<keyword evidence="2" id="KW-1133">Transmembrane helix</keyword>
<dbReference type="Proteomes" id="UP001501442">
    <property type="component" value="Unassembled WGS sequence"/>
</dbReference>
<comment type="similarity">
    <text evidence="1 2">Belongs to the complex I subunit 6 family.</text>
</comment>
<accession>A0ABP8U331</accession>
<feature type="transmembrane region" description="Helical" evidence="2">
    <location>
        <begin position="31"/>
        <end position="49"/>
    </location>
</feature>
<comment type="caution">
    <text evidence="4">The sequence shown here is derived from an EMBL/GenBank/DDBJ whole genome shotgun (WGS) entry which is preliminary data.</text>
</comment>
<comment type="catalytic activity">
    <reaction evidence="2">
        <text>a quinone + NADH + 5 H(+)(in) = a quinol + NAD(+) + 4 H(+)(out)</text>
        <dbReference type="Rhea" id="RHEA:57888"/>
        <dbReference type="ChEBI" id="CHEBI:15378"/>
        <dbReference type="ChEBI" id="CHEBI:24646"/>
        <dbReference type="ChEBI" id="CHEBI:57540"/>
        <dbReference type="ChEBI" id="CHEBI:57945"/>
        <dbReference type="ChEBI" id="CHEBI:132124"/>
    </reaction>
</comment>
<comment type="function">
    <text evidence="2">NDH-1 shuttles electrons from NADH, via FMN and iron-sulfur (Fe-S) centers, to quinones in the respiratory chain. Couples the redox reaction to proton translocation (for every two electrons transferred, four hydrogen ions are translocated across the cytoplasmic membrane), and thus conserves the redox energy in a proton gradient.</text>
</comment>
<keyword evidence="2" id="KW-0472">Membrane</keyword>
<feature type="region of interest" description="Disordered" evidence="3">
    <location>
        <begin position="168"/>
        <end position="219"/>
    </location>
</feature>
<feature type="transmembrane region" description="Helical" evidence="2">
    <location>
        <begin position="141"/>
        <end position="162"/>
    </location>
</feature>
<feature type="compositionally biased region" description="Low complexity" evidence="3">
    <location>
        <begin position="186"/>
        <end position="195"/>
    </location>
</feature>
<feature type="transmembrane region" description="Helical" evidence="2">
    <location>
        <begin position="55"/>
        <end position="81"/>
    </location>
</feature>
<protein>
    <recommendedName>
        <fullName evidence="2">NADH-quinone oxidoreductase subunit J</fullName>
        <ecNumber evidence="2">7.1.1.-</ecNumber>
    </recommendedName>
</protein>
<keyword evidence="2" id="KW-0812">Transmembrane</keyword>
<evidence type="ECO:0000313" key="5">
    <source>
        <dbReference type="Proteomes" id="UP001501442"/>
    </source>
</evidence>
<dbReference type="PANTHER" id="PTHR33269">
    <property type="entry name" value="NADH-UBIQUINONE OXIDOREDUCTASE CHAIN 6"/>
    <property type="match status" value="1"/>
</dbReference>
<sequence length="219" mass="22919">MTAADVVIVLLGVVAVGAGVLVVGTRQLVHAALWLVVSFGALAGSYVVLAAEFVAWVQVLIYVGAVVVLLLFGIMLTRAPIGRSDDLDSGNRVVALVVAAATAGVLVTTLVRGFRSAYVPIKDRVGSGSSHTLGASLFQTWVLPFEALSVLLLAALIGAIVLSRTDIRGAGPEPDEEPEPRRRPAAPRGPVARRIGAAKRRTGPDEEDTIVLSRVDEEI</sequence>
<dbReference type="Gene3D" id="1.20.120.1200">
    <property type="entry name" value="NADH-ubiquinone/plastoquinone oxidoreductase chain 6, subunit NuoJ"/>
    <property type="match status" value="1"/>
</dbReference>
<dbReference type="InterPro" id="IPR042106">
    <property type="entry name" value="Nuo/plastoQ_OxRdtase_6_NuoJ"/>
</dbReference>
<feature type="transmembrane region" description="Helical" evidence="2">
    <location>
        <begin position="6"/>
        <end position="24"/>
    </location>
</feature>
<organism evidence="4 5">
    <name type="scientific">Actinoallomurus vinaceus</name>
    <dbReference type="NCBI Taxonomy" id="1080074"/>
    <lineage>
        <taxon>Bacteria</taxon>
        <taxon>Bacillati</taxon>
        <taxon>Actinomycetota</taxon>
        <taxon>Actinomycetes</taxon>
        <taxon>Streptosporangiales</taxon>
        <taxon>Thermomonosporaceae</taxon>
        <taxon>Actinoallomurus</taxon>
    </lineage>
</organism>
<evidence type="ECO:0000313" key="4">
    <source>
        <dbReference type="EMBL" id="GAA4621157.1"/>
    </source>
</evidence>
<dbReference type="Pfam" id="PF00499">
    <property type="entry name" value="Oxidored_q3"/>
    <property type="match status" value="1"/>
</dbReference>
<gene>
    <name evidence="4" type="ORF">GCM10023196_007950</name>
</gene>
<evidence type="ECO:0000256" key="3">
    <source>
        <dbReference type="SAM" id="MobiDB-lite"/>
    </source>
</evidence>
<keyword evidence="2" id="KW-1003">Cell membrane</keyword>
<feature type="transmembrane region" description="Helical" evidence="2">
    <location>
        <begin position="93"/>
        <end position="114"/>
    </location>
</feature>
<evidence type="ECO:0000256" key="2">
    <source>
        <dbReference type="RuleBase" id="RU004429"/>
    </source>
</evidence>
<dbReference type="EMBL" id="BAABHK010000001">
    <property type="protein sequence ID" value="GAA4621157.1"/>
    <property type="molecule type" value="Genomic_DNA"/>
</dbReference>